<feature type="region of interest" description="Disordered" evidence="1">
    <location>
        <begin position="1"/>
        <end position="40"/>
    </location>
</feature>
<keyword evidence="3" id="KW-1185">Reference proteome</keyword>
<gene>
    <name evidence="2" type="ORF">ACFPM7_16220</name>
</gene>
<reference evidence="3" key="1">
    <citation type="journal article" date="2019" name="Int. J. Syst. Evol. Microbiol.">
        <title>The Global Catalogue of Microorganisms (GCM) 10K type strain sequencing project: providing services to taxonomists for standard genome sequencing and annotation.</title>
        <authorList>
            <consortium name="The Broad Institute Genomics Platform"/>
            <consortium name="The Broad Institute Genome Sequencing Center for Infectious Disease"/>
            <person name="Wu L."/>
            <person name="Ma J."/>
        </authorList>
    </citation>
    <scope>NUCLEOTIDE SEQUENCE [LARGE SCALE GENOMIC DNA]</scope>
    <source>
        <strain evidence="3">CCUG 59778</strain>
    </source>
</reference>
<dbReference type="Proteomes" id="UP001596157">
    <property type="component" value="Unassembled WGS sequence"/>
</dbReference>
<evidence type="ECO:0000256" key="1">
    <source>
        <dbReference type="SAM" id="MobiDB-lite"/>
    </source>
</evidence>
<evidence type="ECO:0008006" key="4">
    <source>
        <dbReference type="Google" id="ProtNLM"/>
    </source>
</evidence>
<comment type="caution">
    <text evidence="2">The sequence shown here is derived from an EMBL/GenBank/DDBJ whole genome shotgun (WGS) entry which is preliminary data.</text>
</comment>
<protein>
    <recommendedName>
        <fullName evidence="4">Phosphotransferase family enzyme</fullName>
    </recommendedName>
</protein>
<evidence type="ECO:0000313" key="3">
    <source>
        <dbReference type="Proteomes" id="UP001596157"/>
    </source>
</evidence>
<sequence>MSGLEPPVGGGVGMGLRRGATAAPEEQTVENATDPPEDRPTEAEVLATVVAAESVLSKRFGARIQLGEPEDLGGSDRSVVLRVRVAASPFSLPKTLAVKRYVPTGAAPRDSWVREAVSYQMFNALAAEDRMCPELFAHDGDAGLLVMEDLGRAPTLADKLHGTDSRAAEAALLSWARSLGRLHATTAGREADFDALLRRLNPPTNKDPLAEDGPIAIADLPRLLLSEFGVATPDEVIGHAANTLGLLDHARHRAFSPSDTCPDNNLITSRGVRFLDFEGGCVRNMMFDAAAIAVPFPSCWCAFALPPGMVEAMIAAWRAEVRAMWPDLAEDAVLLPRLLDAHLFWVWLATWRHLTDPAGARVTSRHSGPVPDQGPLLAARWTGLATAAHRGGADHIAEHAITIARTLRDRYGDKPLPLYPAFNTTRF</sequence>
<dbReference type="EMBL" id="JBHSKF010000007">
    <property type="protein sequence ID" value="MFC5288607.1"/>
    <property type="molecule type" value="Genomic_DNA"/>
</dbReference>
<evidence type="ECO:0000313" key="2">
    <source>
        <dbReference type="EMBL" id="MFC5288607.1"/>
    </source>
</evidence>
<dbReference type="SUPFAM" id="SSF56112">
    <property type="entry name" value="Protein kinase-like (PK-like)"/>
    <property type="match status" value="1"/>
</dbReference>
<name>A0ABW0EP56_9PSEU</name>
<dbReference type="InterPro" id="IPR011009">
    <property type="entry name" value="Kinase-like_dom_sf"/>
</dbReference>
<accession>A0ABW0EP56</accession>
<organism evidence="2 3">
    <name type="scientific">Actinokineospora guangxiensis</name>
    <dbReference type="NCBI Taxonomy" id="1490288"/>
    <lineage>
        <taxon>Bacteria</taxon>
        <taxon>Bacillati</taxon>
        <taxon>Actinomycetota</taxon>
        <taxon>Actinomycetes</taxon>
        <taxon>Pseudonocardiales</taxon>
        <taxon>Pseudonocardiaceae</taxon>
        <taxon>Actinokineospora</taxon>
    </lineage>
</organism>
<proteinExistence type="predicted"/>
<dbReference type="RefSeq" id="WP_378248456.1">
    <property type="nucleotide sequence ID" value="NZ_JBHSKF010000007.1"/>
</dbReference>